<evidence type="ECO:0000259" key="3">
    <source>
        <dbReference type="Pfam" id="PF04925"/>
    </source>
</evidence>
<feature type="domain" description="Shq1 C-terminal" evidence="3">
    <location>
        <begin position="314"/>
        <end position="493"/>
    </location>
</feature>
<dbReference type="Pfam" id="PF04925">
    <property type="entry name" value="SHQ1"/>
    <property type="match status" value="1"/>
</dbReference>
<evidence type="ECO:0000313" key="5">
    <source>
        <dbReference type="EMBL" id="KAF8758358.1"/>
    </source>
</evidence>
<dbReference type="Proteomes" id="UP000614334">
    <property type="component" value="Unassembled WGS sequence"/>
</dbReference>
<dbReference type="Pfam" id="PF21413">
    <property type="entry name" value="SHQ1-like_CS"/>
    <property type="match status" value="1"/>
</dbReference>
<proteinExistence type="inferred from homology"/>
<comment type="similarity">
    <text evidence="1">Belongs to the SHQ1 family.</text>
</comment>
<sequence>MTDPLSLPRPITSNPSFLPVFSNQPPSTNPLLWKLSAHFGRSLSFIPADQGLISAFIATITFTSAFTSPFFRMRSRLSFNYTFPLCEQQMLRSTSNTLFSAHINPYFLRLNFPYPVLEDDDSSASYDPSSGTLTVRLTKETKGLHFPDLDLLTKLLAPRSAAALNDEGRTKGPLIEVLDSRSPDQLAEELDDKLRLDLEQEHAAFVRAAQNDWQIDQEAPDDELLDAGPSISTCTPYGFLNLHTGYFTNVIHTENEVNELGAEAENSTLARRRQLREASEEAKWDEEHYIADFVDDEIIKELMGTELPPEGIFVFTEEENMTMLRLPRKEYLLTPDRTRELQIALCTILFAAQYDWRTTQGDPTPESAWTICKLVPAFSALDPCPAPVSLRSALRASYRRALAFPLYRLFALCQRVQKDVAQLLGQGTRAVTRRLLATKKILDGHDVYYVYSKIWVDDFCTWLIGYSTDAGLKALGSELATTQPSKVEIGWDLEDLEDAVRETEPDSDDEDADEVERMTTATL</sequence>
<dbReference type="AlphaFoldDB" id="A0A8H7M3W1"/>
<evidence type="ECO:0000256" key="2">
    <source>
        <dbReference type="SAM" id="MobiDB-lite"/>
    </source>
</evidence>
<organism evidence="5 6">
    <name type="scientific">Rhizoctonia solani</name>
    <dbReference type="NCBI Taxonomy" id="456999"/>
    <lineage>
        <taxon>Eukaryota</taxon>
        <taxon>Fungi</taxon>
        <taxon>Dikarya</taxon>
        <taxon>Basidiomycota</taxon>
        <taxon>Agaricomycotina</taxon>
        <taxon>Agaricomycetes</taxon>
        <taxon>Cantharellales</taxon>
        <taxon>Ceratobasidiaceae</taxon>
        <taxon>Rhizoctonia</taxon>
    </lineage>
</organism>
<dbReference type="GO" id="GO:0000493">
    <property type="term" value="P:box H/ACA snoRNP assembly"/>
    <property type="evidence" value="ECO:0007669"/>
    <property type="project" value="InterPro"/>
</dbReference>
<protein>
    <submittedName>
        <fullName evidence="5">SHQ1 protein</fullName>
    </submittedName>
</protein>
<evidence type="ECO:0000256" key="1">
    <source>
        <dbReference type="ARBA" id="ARBA00005607"/>
    </source>
</evidence>
<dbReference type="InterPro" id="IPR048696">
    <property type="entry name" value="SHQ1-like_CS"/>
</dbReference>
<evidence type="ECO:0000259" key="4">
    <source>
        <dbReference type="Pfam" id="PF21413"/>
    </source>
</evidence>
<dbReference type="InterPro" id="IPR008978">
    <property type="entry name" value="HSP20-like_chaperone"/>
</dbReference>
<evidence type="ECO:0000313" key="6">
    <source>
        <dbReference type="Proteomes" id="UP000614334"/>
    </source>
</evidence>
<dbReference type="InterPro" id="IPR007009">
    <property type="entry name" value="Shq1_C"/>
</dbReference>
<feature type="domain" description="SHQ1-like CS" evidence="4">
    <location>
        <begin position="94"/>
        <end position="156"/>
    </location>
</feature>
<feature type="region of interest" description="Disordered" evidence="2">
    <location>
        <begin position="500"/>
        <end position="523"/>
    </location>
</feature>
<feature type="compositionally biased region" description="Acidic residues" evidence="2">
    <location>
        <begin position="505"/>
        <end position="514"/>
    </location>
</feature>
<dbReference type="Gene3D" id="2.60.40.790">
    <property type="match status" value="1"/>
</dbReference>
<dbReference type="GO" id="GO:0005737">
    <property type="term" value="C:cytoplasm"/>
    <property type="evidence" value="ECO:0007669"/>
    <property type="project" value="TreeGrafter"/>
</dbReference>
<dbReference type="GO" id="GO:0051082">
    <property type="term" value="F:unfolded protein binding"/>
    <property type="evidence" value="ECO:0007669"/>
    <property type="project" value="TreeGrafter"/>
</dbReference>
<gene>
    <name evidence="5" type="ORF">RHS01_02750</name>
</gene>
<dbReference type="InterPro" id="IPR039742">
    <property type="entry name" value="Shq1"/>
</dbReference>
<accession>A0A8H7M3W1</accession>
<name>A0A8H7M3W1_9AGAM</name>
<dbReference type="GO" id="GO:0005654">
    <property type="term" value="C:nucleoplasm"/>
    <property type="evidence" value="ECO:0007669"/>
    <property type="project" value="TreeGrafter"/>
</dbReference>
<dbReference type="PANTHER" id="PTHR12967:SF0">
    <property type="entry name" value="PROTEIN SHQ1 HOMOLOG"/>
    <property type="match status" value="1"/>
</dbReference>
<comment type="caution">
    <text evidence="5">The sequence shown here is derived from an EMBL/GenBank/DDBJ whole genome shotgun (WGS) entry which is preliminary data.</text>
</comment>
<dbReference type="PANTHER" id="PTHR12967">
    <property type="entry name" value="PROTEIN SHQ1 HOMOLOG"/>
    <property type="match status" value="1"/>
</dbReference>
<reference evidence="5" key="1">
    <citation type="submission" date="2020-09" db="EMBL/GenBank/DDBJ databases">
        <title>Comparative genome analyses of four rice-infecting Rhizoctonia solani isolates reveal extensive enrichment of homogalacturonan modification genes.</title>
        <authorList>
            <person name="Lee D.-Y."/>
            <person name="Jeon J."/>
            <person name="Kim K.-T."/>
            <person name="Cheong K."/>
            <person name="Song H."/>
            <person name="Choi G."/>
            <person name="Ko J."/>
            <person name="Opiyo S.O."/>
            <person name="Zuo S."/>
            <person name="Madhav S."/>
            <person name="Lee Y.-H."/>
            <person name="Wang G.-L."/>
        </authorList>
    </citation>
    <scope>NUCLEOTIDE SEQUENCE</scope>
    <source>
        <strain evidence="5">AG1-IA B2</strain>
    </source>
</reference>
<dbReference type="EMBL" id="JACYCF010000003">
    <property type="protein sequence ID" value="KAF8758358.1"/>
    <property type="molecule type" value="Genomic_DNA"/>
</dbReference>